<feature type="region of interest" description="Disordered" evidence="19">
    <location>
        <begin position="1924"/>
        <end position="2069"/>
    </location>
</feature>
<evidence type="ECO:0000256" key="14">
    <source>
        <dbReference type="ARBA" id="ARBA00023180"/>
    </source>
</evidence>
<dbReference type="InterPro" id="IPR003598">
    <property type="entry name" value="Ig_sub2"/>
</dbReference>
<dbReference type="SUPFAM" id="SSF49265">
    <property type="entry name" value="Fibronectin type III"/>
    <property type="match status" value="3"/>
</dbReference>
<dbReference type="GO" id="GO:0045202">
    <property type="term" value="C:synapse"/>
    <property type="evidence" value="ECO:0007669"/>
    <property type="project" value="UniProtKB-SubCell"/>
</dbReference>
<keyword evidence="16" id="KW-0393">Immunoglobulin domain</keyword>
<dbReference type="EMBL" id="HAEI01005909">
    <property type="protein sequence ID" value="SBR95339.1"/>
    <property type="molecule type" value="Transcribed_RNA"/>
</dbReference>
<comment type="subcellular location">
    <subcellularLocation>
        <location evidence="1">Cell membrane</location>
        <topology evidence="1">Single-pass type I membrane protein</topology>
    </subcellularLocation>
    <subcellularLocation>
        <location evidence="2">Cell projection</location>
        <location evidence="2">Axon</location>
    </subcellularLocation>
    <subcellularLocation>
        <location evidence="17">Synapse</location>
    </subcellularLocation>
</comment>
<evidence type="ECO:0000256" key="10">
    <source>
        <dbReference type="ARBA" id="ARBA00022989"/>
    </source>
</evidence>
<keyword evidence="15" id="KW-0966">Cell projection</keyword>
<dbReference type="SMART" id="SM00409">
    <property type="entry name" value="IG"/>
    <property type="match status" value="10"/>
</dbReference>
<dbReference type="GO" id="GO:0030424">
    <property type="term" value="C:axon"/>
    <property type="evidence" value="ECO:0007669"/>
    <property type="project" value="UniProtKB-SubCell"/>
</dbReference>
<dbReference type="SMART" id="SM00408">
    <property type="entry name" value="IGc2"/>
    <property type="match status" value="9"/>
</dbReference>
<dbReference type="Pfam" id="PF25059">
    <property type="entry name" value="FN3_DSCAM-DSCAML_C"/>
    <property type="match status" value="1"/>
</dbReference>
<feature type="compositionally biased region" description="Low complexity" evidence="19">
    <location>
        <begin position="1801"/>
        <end position="1811"/>
    </location>
</feature>
<dbReference type="FunFam" id="2.60.40.10:FF:000017">
    <property type="entry name" value="Down syndrome cell adhesion molecule b"/>
    <property type="match status" value="2"/>
</dbReference>
<feature type="compositionally biased region" description="Polar residues" evidence="19">
    <location>
        <begin position="1996"/>
        <end position="2008"/>
    </location>
</feature>
<evidence type="ECO:0000256" key="12">
    <source>
        <dbReference type="ARBA" id="ARBA00023136"/>
    </source>
</evidence>
<feature type="domain" description="Ig-like" evidence="22">
    <location>
        <begin position="225"/>
        <end position="309"/>
    </location>
</feature>
<feature type="domain" description="Ig-like" evidence="22">
    <location>
        <begin position="313"/>
        <end position="385"/>
    </location>
</feature>
<keyword evidence="13" id="KW-1015">Disulfide bond</keyword>
<feature type="signal peptide" evidence="21">
    <location>
        <begin position="1"/>
        <end position="17"/>
    </location>
</feature>
<dbReference type="InterPro" id="IPR056754">
    <property type="entry name" value="DSCAM/DSCAML_C"/>
</dbReference>
<feature type="transmembrane region" description="Helical" evidence="20">
    <location>
        <begin position="1597"/>
        <end position="1618"/>
    </location>
</feature>
<dbReference type="FunFam" id="2.60.40.10:FF:000401">
    <property type="entry name" value="Down syndrome cell adhesion molecule"/>
    <property type="match status" value="1"/>
</dbReference>
<keyword evidence="4" id="KW-0597">Phosphoprotein</keyword>
<dbReference type="Pfam" id="PF00041">
    <property type="entry name" value="fn3"/>
    <property type="match status" value="5"/>
</dbReference>
<dbReference type="Pfam" id="PF13927">
    <property type="entry name" value="Ig_3"/>
    <property type="match status" value="4"/>
</dbReference>
<feature type="compositionally biased region" description="Low complexity" evidence="19">
    <location>
        <begin position="1924"/>
        <end position="1934"/>
    </location>
</feature>
<evidence type="ECO:0000256" key="11">
    <source>
        <dbReference type="ARBA" id="ARBA00023018"/>
    </source>
</evidence>
<dbReference type="GO" id="GO:0007399">
    <property type="term" value="P:nervous system development"/>
    <property type="evidence" value="ECO:0007669"/>
    <property type="project" value="UniProtKB-KW"/>
</dbReference>
<evidence type="ECO:0000256" key="18">
    <source>
        <dbReference type="ARBA" id="ARBA00070605"/>
    </source>
</evidence>
<evidence type="ECO:0000259" key="23">
    <source>
        <dbReference type="PROSITE" id="PS50853"/>
    </source>
</evidence>
<dbReference type="FunFam" id="2.60.40.10:FF:000104">
    <property type="entry name" value="Down syndrome cell adhesion molecule b"/>
    <property type="match status" value="1"/>
</dbReference>
<gene>
    <name evidence="24" type="primary">DSCAMB</name>
</gene>
<name>A0A1A8QQI8_9TELE</name>
<feature type="domain" description="Ig-like" evidence="22">
    <location>
        <begin position="689"/>
        <end position="784"/>
    </location>
</feature>
<dbReference type="InterPro" id="IPR036116">
    <property type="entry name" value="FN3_sf"/>
</dbReference>
<dbReference type="InterPro" id="IPR013098">
    <property type="entry name" value="Ig_I-set"/>
</dbReference>
<feature type="chain" id="PRO_5008377225" description="Cell adhesion molecule DSCAM" evidence="21">
    <location>
        <begin position="18"/>
        <end position="2069"/>
    </location>
</feature>
<keyword evidence="12 20" id="KW-0472">Membrane</keyword>
<feature type="domain" description="Fibronectin type-III" evidence="23">
    <location>
        <begin position="1381"/>
        <end position="1475"/>
    </location>
</feature>
<feature type="domain" description="Fibronectin type-III" evidence="23">
    <location>
        <begin position="1193"/>
        <end position="1286"/>
    </location>
</feature>
<feature type="domain" description="Ig-like" evidence="22">
    <location>
        <begin position="788"/>
        <end position="884"/>
    </location>
</feature>
<dbReference type="FunFam" id="2.60.40.10:FF:000120">
    <property type="entry name" value="Down syndrome cell adhesion molecule like 1"/>
    <property type="match status" value="1"/>
</dbReference>
<sequence>MWILAFIFLQSTLNVFSEDLHSSLYFVNASLQEVVFASTTGTSVPCPAGGAPPASLRWYLATGEEIYDVPGIRHVHPNGTLQIFNFLPSSYNKLIHDNTYYCTAENPSGKIRSQDVHIKAVSREPYTVRVADQKAFRGSVAVFKCIIPASVEAYVTVVSWEKDTVSLSSGQRYLITSTGALYIMDVLPEDGLNNYRCTTRHRYTGETRQSNSARLIVSDPTNAEPAILDGFDHREVMINRRVELPCKASGYPPPKYRWLKDNSPLEPDTRFRQTISGLLIENAQPSDSGTYVCEVWNSYGNAEVMGRLYVKQPLKAVVSPRKVKGSVGSKVSLSCSVGGSDEYEISWYRNGEIIYPGNNVLFNGLNRENLIIEGMAKSDGGAYQCFTRKGKMSAQDFVQVILEDGTPKILSSFSEKVVNPSEPLFMVCNVKGTPPPRCSWSLDDDPVIKDSHHHLGHYETHDGHVVSQLNVTHTQVQDGGLYRCTCSNSAGVVYHQARINVRGRASIRPMKNITAIAGRDAFVHCRVIGYPYYSIKWYKNSALLPFNHRQRAFENNGTLKLSNVQQVDAGEYNCKVMVQPNKMESQSVHVRVRVPPYIQPFEFQRFTIGQRVFIPCVVTSGDRPLDITWQKDGRPIPISLGVTVDNIDFTSSLRINNLTPDHNGNYTCIARNEAAVVEHQSQLIVRVPPQFVVQPEDQDGIYGKTVTLNCSAEGYPPPTIVWEHSKGAGVPQFQPIPLNSGSRITLLSNGSLLIKHVLVDDSGFYLCKVSNDVGADVSKSMYLTVKIPAMITSYPNTTLATQGEEKRMSCIAHGEKPIMVRWEKEERIINPETSRYVVTVKEVADEVISTLVIMPTVREDSGFFSCHAINSFGEDRGIIQLTVQEPPDPPEVEIREVKDRTIALRWTMGFDGNSPTTGFDIESKNKSASWDTAQKTKDVSPQLNQATIIDLHPSSTYNIRMFAKNHIGKSEASNELTITTDEAAPDGPPQEVLLEALSSQSIRVTWRPPKKHLQNGAIRGYQVGYREYSSGGNYQFSVISVETTGDNAESLVLDNLKKFTQYGVVVQASNSAGTGPSSTEVAATTLEDVPSRPPENVQAVAATPDIISLSWLTPPKDALNGNLLGFRVIYWANLPDGELGEIRNVTTSKPSLELDGLEKYTNYSIQVLAFTRAGDGVRSEQIYTRTKEDVPGPPAGVKAAAASNSVVFVSWLPPLKVNGIIRKYTVFCSNPHPTVSSEFEAAPDVFFYRIPNLNRNRQYSIWVVAVTAAGRGNASEIITVKPMAEAPARILTFNRTVTTPWMRDIVLPCKAVGDPSPTIKWLKDINGTPAPVVIDSRRSVHGNGSLVIRTVKAEDSGNYTCVASNSFGSDKIVLNLQVQVPPDQPRLTVTKTTITSITLSWIPGDNGGSSIRGYILQYSEDNSEQWGNFAISPSERSYRLENLKCGTWYKFTLTAQNAVGPGRISEIIEAKTHGKEPQYSKEQELFTTINATQVKLNLNGWNNGGCPITSFTLEYRSVDSPTWTTAQRTSLTKSYILYDLQEATWYELQMKVYNSAGYAEKRLKFATLSYDGSTIAPLVKAPNVSENNSRGGEGLKMMVTISCVLVGIVVIFIGLLVLRRRRREQRLKRLRDAKSLAEMLMSKNTRPAEPINKQQQTLRMHIDIPRAQLLIEERDTVETVDDRSTVLLTDNDFGETQKQKSSTVTHTVHYQSLSQATGPLVDVSDARPGTNPTARRTAKAGPAARNRYASQWTLNRPHPPVSSHTLSTDWRLPTPRVAGSVDKESDSYSVSPSQDTDRARSSMVSTESASSTYEELARAYEHAKMEEQLRHAKFTITECFISDTSSEQMTAGTNDYTDSMTSSTPSESGICRFTASPPKPQDVSRVMNMAVPKAHRPGGELVHLPPYLRMDFLLNRGVPLPARGGAVSSSSGSSSSGGGGGGGAAGASGGAAGATGETRGGGGAMGQACLEPQRSRTLKRPPPMEPTPMEVPSPREVQQWQPGTSSTLPHREVRERGEARGEVRGEVPSSGDLAQAQAAKLSTSQESLLDSRGHLKQSNNPYAKSYTLV</sequence>
<dbReference type="FunFam" id="2.60.40.10:FF:000229">
    <property type="entry name" value="Down syndrome cell adhesion molecule homolog"/>
    <property type="match status" value="1"/>
</dbReference>
<dbReference type="Gene3D" id="2.60.40.10">
    <property type="entry name" value="Immunoglobulins"/>
    <property type="match status" value="16"/>
</dbReference>
<keyword evidence="11" id="KW-0770">Synapse</keyword>
<dbReference type="CDD" id="cd00063">
    <property type="entry name" value="FN3"/>
    <property type="match status" value="6"/>
</dbReference>
<protein>
    <recommendedName>
        <fullName evidence="18">Cell adhesion molecule DSCAM</fullName>
    </recommendedName>
</protein>
<dbReference type="PROSITE" id="PS50835">
    <property type="entry name" value="IG_LIKE"/>
    <property type="match status" value="9"/>
</dbReference>
<dbReference type="FunFam" id="2.60.40.10:FF:000176">
    <property type="entry name" value="Down syndrome cell adhesion molecule a"/>
    <property type="match status" value="1"/>
</dbReference>
<proteinExistence type="predicted"/>
<evidence type="ECO:0000256" key="3">
    <source>
        <dbReference type="ARBA" id="ARBA00022475"/>
    </source>
</evidence>
<dbReference type="FunFam" id="2.60.40.10:FF:000141">
    <property type="entry name" value="Down syndrome cell adhesion molecule a"/>
    <property type="match status" value="1"/>
</dbReference>
<dbReference type="FunFam" id="2.60.40.10:FF:000264">
    <property type="entry name" value="Down syndrome cell adhesion molecule like 1"/>
    <property type="match status" value="1"/>
</dbReference>
<dbReference type="GO" id="GO:0098609">
    <property type="term" value="P:cell-cell adhesion"/>
    <property type="evidence" value="ECO:0007669"/>
    <property type="project" value="TreeGrafter"/>
</dbReference>
<feature type="domain" description="Fibronectin type-III" evidence="23">
    <location>
        <begin position="988"/>
        <end position="1088"/>
    </location>
</feature>
<evidence type="ECO:0000256" key="6">
    <source>
        <dbReference type="ARBA" id="ARBA00022729"/>
    </source>
</evidence>
<evidence type="ECO:0000256" key="16">
    <source>
        <dbReference type="ARBA" id="ARBA00023319"/>
    </source>
</evidence>
<dbReference type="CDD" id="cd05734">
    <property type="entry name" value="Ig_DSCAM"/>
    <property type="match status" value="1"/>
</dbReference>
<evidence type="ECO:0000256" key="2">
    <source>
        <dbReference type="ARBA" id="ARBA00004489"/>
    </source>
</evidence>
<keyword evidence="14" id="KW-0325">Glycoprotein</keyword>
<evidence type="ECO:0000259" key="22">
    <source>
        <dbReference type="PROSITE" id="PS50835"/>
    </source>
</evidence>
<evidence type="ECO:0000256" key="17">
    <source>
        <dbReference type="ARBA" id="ARBA00034103"/>
    </source>
</evidence>
<dbReference type="SMART" id="SM00406">
    <property type="entry name" value="IGv"/>
    <property type="match status" value="3"/>
</dbReference>
<dbReference type="FunFam" id="2.60.40.10:FF:000215">
    <property type="entry name" value="Down syndrome cell adhesion molecule a"/>
    <property type="match status" value="1"/>
</dbReference>
<organism evidence="24">
    <name type="scientific">Nothobranchius rachovii</name>
    <name type="common">bluefin notho</name>
    <dbReference type="NCBI Taxonomy" id="451742"/>
    <lineage>
        <taxon>Eukaryota</taxon>
        <taxon>Metazoa</taxon>
        <taxon>Chordata</taxon>
        <taxon>Craniata</taxon>
        <taxon>Vertebrata</taxon>
        <taxon>Euteleostomi</taxon>
        <taxon>Actinopterygii</taxon>
        <taxon>Neopterygii</taxon>
        <taxon>Teleostei</taxon>
        <taxon>Neoteleostei</taxon>
        <taxon>Acanthomorphata</taxon>
        <taxon>Ovalentaria</taxon>
        <taxon>Atherinomorphae</taxon>
        <taxon>Cyprinodontiformes</taxon>
        <taxon>Nothobranchiidae</taxon>
        <taxon>Nothobranchius</taxon>
    </lineage>
</organism>
<dbReference type="Pfam" id="PF07679">
    <property type="entry name" value="I-set"/>
    <property type="match status" value="4"/>
</dbReference>
<dbReference type="FunFam" id="2.60.40.10:FF:000477">
    <property type="entry name" value="DS cell adhesion molecule like 1"/>
    <property type="match status" value="1"/>
</dbReference>
<dbReference type="FunFam" id="2.60.40.10:FF:000172">
    <property type="entry name" value="Down syndrome cell adhesion molecule b"/>
    <property type="match status" value="1"/>
</dbReference>
<dbReference type="PANTHER" id="PTHR44170">
    <property type="entry name" value="PROTEIN SIDEKICK"/>
    <property type="match status" value="1"/>
</dbReference>
<dbReference type="PROSITE" id="PS50853">
    <property type="entry name" value="FN3"/>
    <property type="match status" value="6"/>
</dbReference>
<dbReference type="SMART" id="SM00060">
    <property type="entry name" value="FN3"/>
    <property type="match status" value="6"/>
</dbReference>
<evidence type="ECO:0000256" key="20">
    <source>
        <dbReference type="SAM" id="Phobius"/>
    </source>
</evidence>
<evidence type="ECO:0000256" key="8">
    <source>
        <dbReference type="ARBA" id="ARBA00022889"/>
    </source>
</evidence>
<reference evidence="24" key="2">
    <citation type="submission" date="2016-06" db="EMBL/GenBank/DDBJ databases">
        <title>The genome of a short-lived fish provides insights into sex chromosome evolution and the genetic control of aging.</title>
        <authorList>
            <person name="Reichwald K."/>
            <person name="Felder M."/>
            <person name="Petzold A."/>
            <person name="Koch P."/>
            <person name="Groth M."/>
            <person name="Platzer M."/>
        </authorList>
    </citation>
    <scope>NUCLEOTIDE SEQUENCE</scope>
    <source>
        <tissue evidence="24">Brain</tissue>
    </source>
</reference>
<dbReference type="PANTHER" id="PTHR44170:SF53">
    <property type="entry name" value="DS CELL ADHESION MOLECULE LIKE 1"/>
    <property type="match status" value="1"/>
</dbReference>
<feature type="domain" description="Fibronectin type-III" evidence="23">
    <location>
        <begin position="886"/>
        <end position="983"/>
    </location>
</feature>
<feature type="region of interest" description="Disordered" evidence="19">
    <location>
        <begin position="1720"/>
        <end position="1812"/>
    </location>
</feature>
<evidence type="ECO:0000256" key="19">
    <source>
        <dbReference type="SAM" id="MobiDB-lite"/>
    </source>
</evidence>
<evidence type="ECO:0000256" key="21">
    <source>
        <dbReference type="SAM" id="SignalP"/>
    </source>
</evidence>
<dbReference type="InterPro" id="IPR003961">
    <property type="entry name" value="FN3_dom"/>
</dbReference>
<keyword evidence="9" id="KW-0524">Neurogenesis</keyword>
<accession>A0A1A8QQI8</accession>
<feature type="domain" description="Fibronectin type-III" evidence="23">
    <location>
        <begin position="1093"/>
        <end position="1189"/>
    </location>
</feature>
<keyword evidence="3" id="KW-1003">Cell membrane</keyword>
<evidence type="ECO:0000313" key="24">
    <source>
        <dbReference type="EMBL" id="SBR95339.1"/>
    </source>
</evidence>
<keyword evidence="7" id="KW-0677">Repeat</keyword>
<evidence type="ECO:0000256" key="13">
    <source>
        <dbReference type="ARBA" id="ARBA00023157"/>
    </source>
</evidence>
<feature type="domain" description="Ig-like" evidence="22">
    <location>
        <begin position="125"/>
        <end position="216"/>
    </location>
</feature>
<evidence type="ECO:0000256" key="15">
    <source>
        <dbReference type="ARBA" id="ARBA00023273"/>
    </source>
</evidence>
<evidence type="ECO:0000256" key="1">
    <source>
        <dbReference type="ARBA" id="ARBA00004251"/>
    </source>
</evidence>
<keyword evidence="10 20" id="KW-1133">Transmembrane helix</keyword>
<feature type="compositionally biased region" description="Pro residues" evidence="19">
    <location>
        <begin position="1980"/>
        <end position="1991"/>
    </location>
</feature>
<evidence type="ECO:0000256" key="7">
    <source>
        <dbReference type="ARBA" id="ARBA00022737"/>
    </source>
</evidence>
<dbReference type="GO" id="GO:0005886">
    <property type="term" value="C:plasma membrane"/>
    <property type="evidence" value="ECO:0007669"/>
    <property type="project" value="UniProtKB-SubCell"/>
</dbReference>
<feature type="compositionally biased region" description="Polar residues" evidence="19">
    <location>
        <begin position="2056"/>
        <end position="2069"/>
    </location>
</feature>
<dbReference type="InterPro" id="IPR036179">
    <property type="entry name" value="Ig-like_dom_sf"/>
</dbReference>
<evidence type="ECO:0000256" key="4">
    <source>
        <dbReference type="ARBA" id="ARBA00022553"/>
    </source>
</evidence>
<dbReference type="FunFam" id="2.60.40.10:FF:000219">
    <property type="entry name" value="Down syndrome cell adhesion molecule homolog"/>
    <property type="match status" value="1"/>
</dbReference>
<keyword evidence="5 20" id="KW-0812">Transmembrane</keyword>
<dbReference type="CDD" id="cd05735">
    <property type="entry name" value="Ig_DSCAM"/>
    <property type="match status" value="1"/>
</dbReference>
<feature type="compositionally biased region" description="Gly residues" evidence="19">
    <location>
        <begin position="1935"/>
        <end position="1965"/>
    </location>
</feature>
<dbReference type="InterPro" id="IPR013106">
    <property type="entry name" value="Ig_V-set"/>
</dbReference>
<feature type="domain" description="Fibronectin type-III" evidence="23">
    <location>
        <begin position="1476"/>
        <end position="1577"/>
    </location>
</feature>
<dbReference type="InterPro" id="IPR003599">
    <property type="entry name" value="Ig_sub"/>
</dbReference>
<dbReference type="FunFam" id="2.60.40.10:FF:000315">
    <property type="entry name" value="Down syndrome cell adhesion molecule like 1"/>
    <property type="match status" value="1"/>
</dbReference>
<dbReference type="CDD" id="cd00096">
    <property type="entry name" value="Ig"/>
    <property type="match status" value="2"/>
</dbReference>
<evidence type="ECO:0000256" key="9">
    <source>
        <dbReference type="ARBA" id="ARBA00022902"/>
    </source>
</evidence>
<dbReference type="InterPro" id="IPR013783">
    <property type="entry name" value="Ig-like_fold"/>
</dbReference>
<dbReference type="InterPro" id="IPR007110">
    <property type="entry name" value="Ig-like_dom"/>
</dbReference>
<keyword evidence="6 21" id="KW-0732">Signal</keyword>
<keyword evidence="8" id="KW-0130">Cell adhesion</keyword>
<dbReference type="FunFam" id="2.60.40.10:FF:000167">
    <property type="entry name" value="Down syndrome cell adhesion molecule b"/>
    <property type="match status" value="1"/>
</dbReference>
<dbReference type="SUPFAM" id="SSF48726">
    <property type="entry name" value="Immunoglobulin"/>
    <property type="match status" value="10"/>
</dbReference>
<evidence type="ECO:0000256" key="5">
    <source>
        <dbReference type="ARBA" id="ARBA00022692"/>
    </source>
</evidence>
<feature type="domain" description="Ig-like" evidence="22">
    <location>
        <begin position="503"/>
        <end position="589"/>
    </location>
</feature>
<feature type="domain" description="Ig-like" evidence="22">
    <location>
        <begin position="1287"/>
        <end position="1379"/>
    </location>
</feature>
<dbReference type="FunFam" id="2.60.40.10:FF:000333">
    <property type="entry name" value="Down syndrome cell adhesion molecule"/>
    <property type="match status" value="1"/>
</dbReference>
<feature type="compositionally biased region" description="Basic and acidic residues" evidence="19">
    <location>
        <begin position="2009"/>
        <end position="2025"/>
    </location>
</feature>
<feature type="domain" description="Ig-like" evidence="22">
    <location>
        <begin position="407"/>
        <end position="500"/>
    </location>
</feature>
<reference evidence="24" key="1">
    <citation type="submission" date="2016-05" db="EMBL/GenBank/DDBJ databases">
        <authorList>
            <person name="Lavstsen T."/>
            <person name="Jespersen J.S."/>
        </authorList>
    </citation>
    <scope>NUCLEOTIDE SEQUENCE</scope>
    <source>
        <tissue evidence="24">Brain</tissue>
    </source>
</reference>
<feature type="domain" description="Ig-like" evidence="22">
    <location>
        <begin position="595"/>
        <end position="684"/>
    </location>
</feature>